<comment type="catalytic activity">
    <reaction evidence="53">
        <text>(2E)-tetradecenoyl-[ACP] + NADPH + H(+) = tetradecanoyl-[ACP] + NADP(+)</text>
        <dbReference type="Rhea" id="RHEA:41896"/>
        <dbReference type="Rhea" id="RHEA-COMP:9647"/>
        <dbReference type="Rhea" id="RHEA-COMP:9648"/>
        <dbReference type="ChEBI" id="CHEBI:15378"/>
        <dbReference type="ChEBI" id="CHEBI:57783"/>
        <dbReference type="ChEBI" id="CHEBI:58349"/>
        <dbReference type="ChEBI" id="CHEBI:78475"/>
        <dbReference type="ChEBI" id="CHEBI:78477"/>
    </reaction>
    <physiologicalReaction direction="left-to-right" evidence="53">
        <dbReference type="Rhea" id="RHEA:41897"/>
    </physiologicalReaction>
</comment>
<evidence type="ECO:0000256" key="20">
    <source>
        <dbReference type="ARBA" id="ARBA00023351"/>
    </source>
</evidence>
<comment type="catalytic activity">
    <reaction evidence="56">
        <text>3-oxooctanoyl-[ACP] + NADPH + H(+) = (3R)-hydroxyoctanoyl-[ACP] + NADP(+)</text>
        <dbReference type="Rhea" id="RHEA:41840"/>
        <dbReference type="Rhea" id="RHEA-COMP:9633"/>
        <dbReference type="Rhea" id="RHEA-COMP:9634"/>
        <dbReference type="ChEBI" id="CHEBI:15378"/>
        <dbReference type="ChEBI" id="CHEBI:57783"/>
        <dbReference type="ChEBI" id="CHEBI:58349"/>
        <dbReference type="ChEBI" id="CHEBI:78460"/>
        <dbReference type="ChEBI" id="CHEBI:78461"/>
    </reaction>
    <physiologicalReaction direction="left-to-right" evidence="56">
        <dbReference type="Rhea" id="RHEA:41841"/>
    </physiologicalReaction>
</comment>
<protein>
    <recommendedName>
        <fullName evidence="10">Fatty acid synthase</fullName>
        <ecNumber evidence="5">1.1.1.100</ecNumber>
        <ecNumber evidence="2">1.3.1.39</ecNumber>
        <ecNumber evidence="8">2.3.1.38</ecNumber>
        <ecNumber evidence="9">2.3.1.39</ecNumber>
        <ecNumber evidence="7">2.3.1.41</ecNumber>
        <ecNumber evidence="4">2.3.1.85</ecNumber>
        <ecNumber evidence="3">3.1.2.14</ecNumber>
        <ecNumber evidence="6">4.2.1.59</ecNumber>
    </recommendedName>
</protein>
<dbReference type="InterPro" id="IPR011032">
    <property type="entry name" value="GroES-like_sf"/>
</dbReference>
<evidence type="ECO:0000256" key="5">
    <source>
        <dbReference type="ARBA" id="ARBA00012948"/>
    </source>
</evidence>
<keyword evidence="11" id="KW-0596">Phosphopantetheine</keyword>
<comment type="catalytic activity">
    <reaction evidence="22">
        <text>(3R)-hydroxydecanoyl-[ACP] = (2E)-decenoyl-[ACP] + H2O</text>
        <dbReference type="Rhea" id="RHEA:41860"/>
        <dbReference type="Rhea" id="RHEA-COMP:9638"/>
        <dbReference type="Rhea" id="RHEA-COMP:9639"/>
        <dbReference type="ChEBI" id="CHEBI:15377"/>
        <dbReference type="ChEBI" id="CHEBI:78466"/>
        <dbReference type="ChEBI" id="CHEBI:78467"/>
    </reaction>
    <physiologicalReaction direction="left-to-right" evidence="22">
        <dbReference type="Rhea" id="RHEA:41861"/>
    </physiologicalReaction>
</comment>
<evidence type="ECO:0000259" key="61">
    <source>
        <dbReference type="PROSITE" id="PS50075"/>
    </source>
</evidence>
<evidence type="ECO:0000256" key="50">
    <source>
        <dbReference type="ARBA" id="ARBA00048935"/>
    </source>
</evidence>
<keyword evidence="18" id="KW-0511">Multifunctional enzyme</keyword>
<dbReference type="SMART" id="SM00829">
    <property type="entry name" value="PKS_ER"/>
    <property type="match status" value="1"/>
</dbReference>
<dbReference type="Gene3D" id="3.40.50.720">
    <property type="entry name" value="NAD(P)-binding Rossmann-like Domain"/>
    <property type="match status" value="1"/>
</dbReference>
<dbReference type="InterPro" id="IPR016035">
    <property type="entry name" value="Acyl_Trfase/lysoPLipase"/>
</dbReference>
<comment type="catalytic activity">
    <reaction evidence="21">
        <text>(3R)-hydroxyhexanoyl-[ACP] = (2E)-hexenoyl-[ACP] + H2O</text>
        <dbReference type="Rhea" id="RHEA:41828"/>
        <dbReference type="Rhea" id="RHEA-COMP:9630"/>
        <dbReference type="Rhea" id="RHEA-COMP:9631"/>
        <dbReference type="ChEBI" id="CHEBI:15377"/>
        <dbReference type="ChEBI" id="CHEBI:78457"/>
        <dbReference type="ChEBI" id="CHEBI:78458"/>
    </reaction>
    <physiologicalReaction direction="left-to-right" evidence="21">
        <dbReference type="Rhea" id="RHEA:41829"/>
    </physiologicalReaction>
</comment>
<dbReference type="PROSITE" id="PS52019">
    <property type="entry name" value="PKS_MFAS_DH"/>
    <property type="match status" value="1"/>
</dbReference>
<comment type="catalytic activity">
    <reaction evidence="50">
        <text>3-oxotetradecanoyl-[ACP] + NADPH + H(+) = (3R)-hydroxytetradecanoyl-[ACP] + NADP(+)</text>
        <dbReference type="Rhea" id="RHEA:41888"/>
        <dbReference type="Rhea" id="RHEA-COMP:9645"/>
        <dbReference type="Rhea" id="RHEA-COMP:9646"/>
        <dbReference type="ChEBI" id="CHEBI:15378"/>
        <dbReference type="ChEBI" id="CHEBI:57783"/>
        <dbReference type="ChEBI" id="CHEBI:58349"/>
        <dbReference type="ChEBI" id="CHEBI:78473"/>
        <dbReference type="ChEBI" id="CHEBI:78474"/>
    </reaction>
    <physiologicalReaction direction="left-to-right" evidence="50">
        <dbReference type="Rhea" id="RHEA:41889"/>
    </physiologicalReaction>
</comment>
<dbReference type="EC" id="3.1.2.14" evidence="3"/>
<dbReference type="InterPro" id="IPR013968">
    <property type="entry name" value="PKS_KR"/>
</dbReference>
<evidence type="ECO:0000256" key="1">
    <source>
        <dbReference type="ARBA" id="ARBA00005189"/>
    </source>
</evidence>
<comment type="catalytic activity">
    <reaction evidence="52">
        <text>decanoyl-[ACP] + malonyl-[ACP] + H(+) = 3-oxododecanoyl-[ACP] + holo-[ACP] + CO2</text>
        <dbReference type="Rhea" id="RHEA:41868"/>
        <dbReference type="Rhea" id="RHEA-COMP:9623"/>
        <dbReference type="Rhea" id="RHEA-COMP:9640"/>
        <dbReference type="Rhea" id="RHEA-COMP:9641"/>
        <dbReference type="Rhea" id="RHEA-COMP:9685"/>
        <dbReference type="ChEBI" id="CHEBI:15378"/>
        <dbReference type="ChEBI" id="CHEBI:16526"/>
        <dbReference type="ChEBI" id="CHEBI:64479"/>
        <dbReference type="ChEBI" id="CHEBI:78449"/>
        <dbReference type="ChEBI" id="CHEBI:78468"/>
        <dbReference type="ChEBI" id="CHEBI:78469"/>
    </reaction>
    <physiologicalReaction direction="left-to-right" evidence="52">
        <dbReference type="Rhea" id="RHEA:41869"/>
    </physiologicalReaction>
</comment>
<evidence type="ECO:0000259" key="63">
    <source>
        <dbReference type="PROSITE" id="PS52019"/>
    </source>
</evidence>
<evidence type="ECO:0000256" key="55">
    <source>
        <dbReference type="ARBA" id="ARBA00049414"/>
    </source>
</evidence>
<dbReference type="EC" id="4.2.1.59" evidence="6"/>
<comment type="catalytic activity">
    <reaction evidence="35">
        <text>(2E)-butenoyl-[ACP] + NADPH + H(+) = butanoyl-[ACP] + NADP(+)</text>
        <dbReference type="Rhea" id="RHEA:41812"/>
        <dbReference type="Rhea" id="RHEA-COMP:9627"/>
        <dbReference type="Rhea" id="RHEA-COMP:9628"/>
        <dbReference type="ChEBI" id="CHEBI:15378"/>
        <dbReference type="ChEBI" id="CHEBI:57783"/>
        <dbReference type="ChEBI" id="CHEBI:58349"/>
        <dbReference type="ChEBI" id="CHEBI:78453"/>
        <dbReference type="ChEBI" id="CHEBI:78454"/>
    </reaction>
    <physiologicalReaction direction="left-to-right" evidence="35">
        <dbReference type="Rhea" id="RHEA:41813"/>
    </physiologicalReaction>
</comment>
<dbReference type="CDD" id="cd05195">
    <property type="entry name" value="enoyl_red"/>
    <property type="match status" value="1"/>
</dbReference>
<evidence type="ECO:0000256" key="2">
    <source>
        <dbReference type="ARBA" id="ARBA00012004"/>
    </source>
</evidence>
<dbReference type="EMBL" id="CCAG010001609">
    <property type="status" value="NOT_ANNOTATED_CDS"/>
    <property type="molecule type" value="Genomic_DNA"/>
</dbReference>
<dbReference type="EC" id="2.3.1.85" evidence="4"/>
<evidence type="ECO:0000256" key="3">
    <source>
        <dbReference type="ARBA" id="ARBA00012480"/>
    </source>
</evidence>
<dbReference type="SUPFAM" id="SSF50129">
    <property type="entry name" value="GroES-like"/>
    <property type="match status" value="1"/>
</dbReference>
<comment type="catalytic activity">
    <reaction evidence="58">
        <text>(2E)-decenoyl-[ACP] + NADPH + H(+) = decanoyl-[ACP] + NADP(+)</text>
        <dbReference type="Rhea" id="RHEA:41864"/>
        <dbReference type="Rhea" id="RHEA-COMP:9639"/>
        <dbReference type="Rhea" id="RHEA-COMP:9640"/>
        <dbReference type="ChEBI" id="CHEBI:15378"/>
        <dbReference type="ChEBI" id="CHEBI:57783"/>
        <dbReference type="ChEBI" id="CHEBI:58349"/>
        <dbReference type="ChEBI" id="CHEBI:78467"/>
        <dbReference type="ChEBI" id="CHEBI:78468"/>
    </reaction>
    <physiologicalReaction direction="left-to-right" evidence="58">
        <dbReference type="Rhea" id="RHEA:41865"/>
    </physiologicalReaction>
</comment>
<keyword evidence="13" id="KW-0808">Transferase</keyword>
<evidence type="ECO:0000256" key="30">
    <source>
        <dbReference type="ARBA" id="ARBA00047300"/>
    </source>
</evidence>
<dbReference type="PANTHER" id="PTHR43775:SF23">
    <property type="entry name" value="FATTY ACID SYNTHASE 3"/>
    <property type="match status" value="1"/>
</dbReference>
<comment type="catalytic activity">
    <reaction evidence="29">
        <text>acetyl-CoA + n malonyl-CoA + 2n NADPH + 2n H(+) = a long-chain fatty acid + (n+1) CoA + n CO2 + 2n NADP(+).</text>
        <dbReference type="EC" id="2.3.1.85"/>
    </reaction>
</comment>
<evidence type="ECO:0000256" key="24">
    <source>
        <dbReference type="ARBA" id="ARBA00023398"/>
    </source>
</evidence>
<evidence type="ECO:0000259" key="62">
    <source>
        <dbReference type="PROSITE" id="PS52004"/>
    </source>
</evidence>
<evidence type="ECO:0000256" key="57">
    <source>
        <dbReference type="ARBA" id="ARBA00049449"/>
    </source>
</evidence>
<comment type="catalytic activity">
    <reaction evidence="30">
        <text>3-oxooctadecanoyl-[ACP] + NADPH + H(+) = (3R)-hydroxyoctadecanoyl-[ACP] + NADP(+)</text>
        <dbReference type="Rhea" id="RHEA:41920"/>
        <dbReference type="Rhea" id="RHEA-COMP:9653"/>
        <dbReference type="Rhea" id="RHEA-COMP:9654"/>
        <dbReference type="ChEBI" id="CHEBI:15378"/>
        <dbReference type="ChEBI" id="CHEBI:57783"/>
        <dbReference type="ChEBI" id="CHEBI:58349"/>
        <dbReference type="ChEBI" id="CHEBI:78487"/>
        <dbReference type="ChEBI" id="CHEBI:78488"/>
    </reaction>
    <physiologicalReaction direction="left-to-right" evidence="30">
        <dbReference type="Rhea" id="RHEA:41921"/>
    </physiologicalReaction>
</comment>
<evidence type="ECO:0000313" key="65">
    <source>
        <dbReference type="Proteomes" id="UP000092444"/>
    </source>
</evidence>
<evidence type="ECO:0000256" key="49">
    <source>
        <dbReference type="ARBA" id="ARBA00048704"/>
    </source>
</evidence>
<dbReference type="PhylomeDB" id="A0A1B0FKE1"/>
<dbReference type="GO" id="GO:0004313">
    <property type="term" value="F:[acyl-carrier-protein] S-acetyltransferase activity"/>
    <property type="evidence" value="ECO:0007669"/>
    <property type="project" value="UniProtKB-EC"/>
</dbReference>
<dbReference type="SMART" id="SM00822">
    <property type="entry name" value="PKS_KR"/>
    <property type="match status" value="1"/>
</dbReference>
<dbReference type="EC" id="2.3.1.41" evidence="7"/>
<comment type="catalytic activity">
    <reaction evidence="38">
        <text>(2E)-hexenoyl-[ACP] + NADPH + H(+) = hexanoyl-[ACP] + NADP(+)</text>
        <dbReference type="Rhea" id="RHEA:41832"/>
        <dbReference type="Rhea" id="RHEA-COMP:9631"/>
        <dbReference type="Rhea" id="RHEA-COMP:9632"/>
        <dbReference type="ChEBI" id="CHEBI:15378"/>
        <dbReference type="ChEBI" id="CHEBI:57783"/>
        <dbReference type="ChEBI" id="CHEBI:58349"/>
        <dbReference type="ChEBI" id="CHEBI:78458"/>
        <dbReference type="ChEBI" id="CHEBI:78459"/>
    </reaction>
    <physiologicalReaction direction="left-to-right" evidence="38">
        <dbReference type="Rhea" id="RHEA:41833"/>
    </physiologicalReaction>
</comment>
<evidence type="ECO:0000256" key="9">
    <source>
        <dbReference type="ARBA" id="ARBA00013258"/>
    </source>
</evidence>
<evidence type="ECO:0000256" key="39">
    <source>
        <dbReference type="ARBA" id="ARBA00047953"/>
    </source>
</evidence>
<dbReference type="InterPro" id="IPR014031">
    <property type="entry name" value="Ketoacyl_synth_C"/>
</dbReference>
<evidence type="ECO:0000256" key="59">
    <source>
        <dbReference type="ARBA" id="ARBA00049533"/>
    </source>
</evidence>
<dbReference type="Pfam" id="PF02801">
    <property type="entry name" value="Ketoacyl-synt_C"/>
    <property type="match status" value="1"/>
</dbReference>
<evidence type="ECO:0000256" key="4">
    <source>
        <dbReference type="ARBA" id="ARBA00012873"/>
    </source>
</evidence>
<dbReference type="InterPro" id="IPR042104">
    <property type="entry name" value="PKS_dehydratase_sf"/>
</dbReference>
<dbReference type="CDD" id="cd00833">
    <property type="entry name" value="PKS"/>
    <property type="match status" value="1"/>
</dbReference>
<evidence type="ECO:0000256" key="6">
    <source>
        <dbReference type="ARBA" id="ARBA00013167"/>
    </source>
</evidence>
<dbReference type="Gene3D" id="3.30.70.3290">
    <property type="match status" value="1"/>
</dbReference>
<dbReference type="InterPro" id="IPR009081">
    <property type="entry name" value="PP-bd_ACP"/>
</dbReference>
<dbReference type="SUPFAM" id="SSF53474">
    <property type="entry name" value="alpha/beta-Hydrolases"/>
    <property type="match status" value="1"/>
</dbReference>
<evidence type="ECO:0000256" key="7">
    <source>
        <dbReference type="ARBA" id="ARBA00013191"/>
    </source>
</evidence>
<comment type="catalytic activity">
    <reaction evidence="47">
        <text>a 2,3-saturated acyl-[ACP] + NADP(+) = a (2E)-enoyl-[ACP] + NADPH + H(+)</text>
        <dbReference type="Rhea" id="RHEA:22564"/>
        <dbReference type="Rhea" id="RHEA-COMP:9925"/>
        <dbReference type="Rhea" id="RHEA-COMP:9926"/>
        <dbReference type="ChEBI" id="CHEBI:15378"/>
        <dbReference type="ChEBI" id="CHEBI:57783"/>
        <dbReference type="ChEBI" id="CHEBI:58349"/>
        <dbReference type="ChEBI" id="CHEBI:78784"/>
        <dbReference type="ChEBI" id="CHEBI:78785"/>
        <dbReference type="EC" id="1.3.1.39"/>
    </reaction>
    <physiologicalReaction direction="right-to-left" evidence="47">
        <dbReference type="Rhea" id="RHEA:22566"/>
    </physiologicalReaction>
</comment>
<evidence type="ECO:0000256" key="56">
    <source>
        <dbReference type="ARBA" id="ARBA00049422"/>
    </source>
</evidence>
<comment type="catalytic activity">
    <reaction evidence="19">
        <text>(3R)-hydroxyoctanoyl-[ACP] = (2E)-octenoyl-[ACP] + H2O</text>
        <dbReference type="Rhea" id="RHEA:41844"/>
        <dbReference type="Rhea" id="RHEA-COMP:9634"/>
        <dbReference type="Rhea" id="RHEA-COMP:9635"/>
        <dbReference type="ChEBI" id="CHEBI:15377"/>
        <dbReference type="ChEBI" id="CHEBI:78461"/>
        <dbReference type="ChEBI" id="CHEBI:78462"/>
    </reaction>
    <physiologicalReaction direction="left-to-right" evidence="19">
        <dbReference type="Rhea" id="RHEA:41845"/>
    </physiologicalReaction>
</comment>
<evidence type="ECO:0000256" key="8">
    <source>
        <dbReference type="ARBA" id="ARBA00013256"/>
    </source>
</evidence>
<comment type="catalytic activity">
    <reaction evidence="54">
        <text>3-oxododecanoyl-[ACP] + NADPH + H(+) = (3R)-hydroxydodecanoyl-[ACP] + NADP(+)</text>
        <dbReference type="Rhea" id="RHEA:41872"/>
        <dbReference type="Rhea" id="RHEA-COMP:9641"/>
        <dbReference type="Rhea" id="RHEA-COMP:9642"/>
        <dbReference type="ChEBI" id="CHEBI:15378"/>
        <dbReference type="ChEBI" id="CHEBI:57783"/>
        <dbReference type="ChEBI" id="CHEBI:58349"/>
        <dbReference type="ChEBI" id="CHEBI:78469"/>
        <dbReference type="ChEBI" id="CHEBI:78470"/>
    </reaction>
    <physiologicalReaction direction="left-to-right" evidence="54">
        <dbReference type="Rhea" id="RHEA:41873"/>
    </physiologicalReaction>
</comment>
<dbReference type="InterPro" id="IPR016036">
    <property type="entry name" value="Malonyl_transacylase_ACP-bd"/>
</dbReference>
<evidence type="ECO:0000256" key="16">
    <source>
        <dbReference type="ARBA" id="ARBA00022990"/>
    </source>
</evidence>
<comment type="catalytic activity">
    <reaction evidence="23">
        <text>a (3R)-hydroxyacyl-[ACP] = a (2E)-enoyl-[ACP] + H2O</text>
        <dbReference type="Rhea" id="RHEA:13097"/>
        <dbReference type="Rhea" id="RHEA-COMP:9925"/>
        <dbReference type="Rhea" id="RHEA-COMP:9945"/>
        <dbReference type="ChEBI" id="CHEBI:15377"/>
        <dbReference type="ChEBI" id="CHEBI:78784"/>
        <dbReference type="ChEBI" id="CHEBI:78827"/>
        <dbReference type="EC" id="4.2.1.59"/>
    </reaction>
    <physiologicalReaction direction="left-to-right" evidence="23">
        <dbReference type="Rhea" id="RHEA:13098"/>
    </physiologicalReaction>
</comment>
<evidence type="ECO:0000256" key="29">
    <source>
        <dbReference type="ARBA" id="ARBA00044883"/>
    </source>
</evidence>
<feature type="domain" description="Ketosynthase family 3 (KS3)" evidence="62">
    <location>
        <begin position="26"/>
        <end position="431"/>
    </location>
</feature>
<keyword evidence="65" id="KW-1185">Reference proteome</keyword>
<evidence type="ECO:0000256" key="33">
    <source>
        <dbReference type="ARBA" id="ARBA00047440"/>
    </source>
</evidence>
<comment type="catalytic activity">
    <reaction evidence="42">
        <text>(2E)-dodecenoyl-[ACP] + NADPH + H(+) = dodecanoyl-[ACP] + NADP(+)</text>
        <dbReference type="Rhea" id="RHEA:41880"/>
        <dbReference type="Rhea" id="RHEA-COMP:9643"/>
        <dbReference type="Rhea" id="RHEA-COMP:9644"/>
        <dbReference type="ChEBI" id="CHEBI:15378"/>
        <dbReference type="ChEBI" id="CHEBI:57783"/>
        <dbReference type="ChEBI" id="CHEBI:58349"/>
        <dbReference type="ChEBI" id="CHEBI:65264"/>
        <dbReference type="ChEBI" id="CHEBI:78472"/>
    </reaction>
    <physiologicalReaction direction="left-to-right" evidence="42">
        <dbReference type="Rhea" id="RHEA:41881"/>
    </physiologicalReaction>
</comment>
<sequence length="2415" mass="269394">MPEIKGNASSLNKNKKFLRINPETDGDDIVISGMSGKFPNCHNIAEFEYKLYNKVDMVDDAERRWHHFHPEIPKRCGKVYDLEKFDATFFGVHFKQSHTMDPQARMLVETAYEAIMDAGINPKSLRGTKTGVYVGSSISESEKTWMYDKVSPGGLSMTGCSRALLANRISYSLGLQGPSFLLDTACSSSMYALDNAFTAFRVGEIDAAIIAGSNLCLHPIVTLQFVRLGVLASDGYGKPFDKTASGFTRSEAINCLFLQRKRDAKRVYASVVYSKTNCDGYKPEGITYPSGKLQERLLREFYDEIDVCPDDLGYLEAHSTGTIVGDPEECKAIDNVLCSQRSTPLLVGSVKSNAGHAEPASGICSLVKVCFAFETGKIAPNINLKELKSEISALDEGRLIVVKDVMNLEKPYIGVSSFGFGGANAHALLKAFDKTKSNHGVPDDDIPRLITWAGRTEESVNVILDSIQGKPLDAEFISLLHNIQNEDVTGLVFRGYGIFAKDGNTSAKCLARDVHHYSGIKRPIVWVFSGMGSQWTEMGSSLMVIPQFRKSIERCHKALASKGLNLIKILTSSEATIFENILHCFVGIAAVQIALVDLLRSLNMEPDYIIGHSAGEMACGYADDGFTAEQMILASYYRGKISLEIEKIKGSMAAIGLGYKKIVNMLPDKIEVACHNSADSCTISGPTEDVEKFVNELKSRGIFAKEVACSNIAYHSRYIAHMKPYLLKYLRQIIPNPKPRSSKWLSSSVPESDWHQEGRNLCSAEYHTNNLLNSVLFEETFALLPNNALTIEIAPHGLLQAILKRSMPNGVHIPLTQRGNKSNDVFLLSALGKLFTNGLNFPIENLYPKIEFPVSRGTPGISSLIRWDHSEDWFVMKYENMKTKSKGERSYTVNLDGDDGDFLAGHVIDGKVLIPAICYLRYVWETFSLMYHGPSYMDVPVEFEDVKFLRATTIATSDSIELNVMVQYGTGYFEITESGALVVAGWIKEIERPSPPEVYEFTEESVFPTLCQKDFYKELRLRGYHYTGNFRAVKEARSDGLHGKVEWNYNWVTFIDAMLQIQILGTDSRTLLLPTKIRKLSIYGFHHMNLLTTMDPGNRLFPVYMDRKYKRIVSGGVEIVGLHTSPVQRRKPLGVPVLERYQFVSHLPTPAFNIQDATRICVQLALENSTISQIKIVEVDTDGRFPIIENFVAAIDDLPLVTGDYVFLSNQVLENIPKLVNVEDGKLVTQKNCHIIIIGELCGELNELSLAQVPKCLVERGYLLVRTNNSIGISNLKTLNNFKMIAQLPIDNTNEVILLLQYMGPKKYSIEPIVVEVSDSDKEFTWIAQVQQSINNKTPTIVYAYNEILNGLIGLVNCLRKEADGHLITCFFINDKSAPAFNINEPFYATQYALGLAVNVYQNGKWGSYRHLLLSLEDKIAPRKDHVYGNVLQRGDLSSLRWIEGQFKSNACDIKIAYSSLNFRDIMLATGRLAVELFGDSRLDQNCVLGLEYSGIHTKTGRRVMSMVAKGGVGSYVEKASGLIWDVPKNWSLKDAATVPVVYITVYYAFFMISDIRKGKSILIHAGTGGIGLAAIRVALAYNLEVFTTCSTAQKKQFLLETFPQLKGMKDLYCVLSTIINYFSESHIGNSRDTSFERMIIRETNGKGVDFVLNSLSEDKLLASVRCLGFRGNFLEIGKFDMANDTKLGMSCFLKEIKFNAVLADRLLTAPDEEIAHLKSLLDNDIANGIIQPLPATVFQAHEIEQAFRHMVGGKHIGKVVIQVREDPKSEFTMPVKVVKQVYFDPNLSFIIPGGLGGFGLELADWMALRGARKLVLSSSRGLTNGYQRYRIALWKTYGCEVLISTSNICTYEGCRNLLKEADNMAPIGGIFNLAVTLQDGIFLNQTKEKFVKSFEPKAIATKYLDELSRVMCPRLEHFVVFSSLSCGRGNAGQTNYGMANSVMERIIEDRLKNGFPAKAIQWGAVGEVGLVANMVEDKIDLDIGGTLQQRISSCLQELDTLLSAPDSIVASMVVAEKRLGTSGSENIIETIMNILGARDLKSLSLGTTLSEMGMDSLMAVEIRQTLERNFELSLTPHELRALTFQKLLEYDETREFSRSQTDKVIFGSEETVQGIELLLRNLGDESRCNEVIIELHSAAGALQHVTSPTIIIPGIEGTAGQVWYKIAKNINSKVNMLQFHRFAELTSIKEMAKACFEEVKAILKGNRQFYIVAYSYGTFIALELVSMLEKDGFNGQLLLIDGAPHFLAKHIRLHLGEHSTDNDIYNLLLSAFVQMIFPEDVKEVVGKEFNHLSTIEQKMKKFGEHIEKQSLYSCDYLIAMIHALFRRICSVISYDLKTFKSLNTPITLVRPTEVALQDIDEDYSLKEITKGAVIVEKIEGNHTTMLDNPHLSNLINDCNPSLKDFKDFEKTTKQ</sequence>
<comment type="catalytic activity">
    <reaction evidence="55">
        <text>3-oxohexadecanoyl-[ACP] + NADPH + H(+) = (3R)-hydroxyhexadecanoyl-[ACP] + NADP(+)</text>
        <dbReference type="Rhea" id="RHEA:41904"/>
        <dbReference type="Rhea" id="RHEA-COMP:9649"/>
        <dbReference type="Rhea" id="RHEA-COMP:9650"/>
        <dbReference type="ChEBI" id="CHEBI:15378"/>
        <dbReference type="ChEBI" id="CHEBI:57783"/>
        <dbReference type="ChEBI" id="CHEBI:58349"/>
        <dbReference type="ChEBI" id="CHEBI:78478"/>
        <dbReference type="ChEBI" id="CHEBI:78480"/>
    </reaction>
    <physiologicalReaction direction="left-to-right" evidence="55">
        <dbReference type="Rhea" id="RHEA:41905"/>
    </physiologicalReaction>
</comment>
<dbReference type="Gene3D" id="3.40.47.10">
    <property type="match status" value="1"/>
</dbReference>
<evidence type="ECO:0000256" key="37">
    <source>
        <dbReference type="ARBA" id="ARBA00047810"/>
    </source>
</evidence>
<feature type="domain" description="PKS/mFAS DH" evidence="63">
    <location>
        <begin position="876"/>
        <end position="1155"/>
    </location>
</feature>
<evidence type="ECO:0000256" key="19">
    <source>
        <dbReference type="ARBA" id="ARBA00023332"/>
    </source>
</evidence>
<dbReference type="PROSITE" id="PS50075">
    <property type="entry name" value="CARRIER"/>
    <property type="match status" value="1"/>
</dbReference>
<dbReference type="SUPFAM" id="SSF55048">
    <property type="entry name" value="Probable ACP-binding domain of malonyl-CoA ACP transacylase"/>
    <property type="match status" value="1"/>
</dbReference>
<evidence type="ECO:0000256" key="40">
    <source>
        <dbReference type="ARBA" id="ARBA00047961"/>
    </source>
</evidence>
<dbReference type="InterPro" id="IPR049552">
    <property type="entry name" value="PKS_DH_N"/>
</dbReference>
<name>A0A1B0FKE1_GLOMM</name>
<dbReference type="GO" id="GO:0006633">
    <property type="term" value="P:fatty acid biosynthetic process"/>
    <property type="evidence" value="ECO:0007669"/>
    <property type="project" value="UniProtKB-UniPathway"/>
</dbReference>
<dbReference type="SUPFAM" id="SSF53901">
    <property type="entry name" value="Thiolase-like"/>
    <property type="match status" value="1"/>
</dbReference>
<comment type="catalytic activity">
    <reaction evidence="33">
        <text>3-oxodecanoyl-[ACP] + NADPH + H(+) = (3R)-hydroxydecanoyl-[ACP] + NADP(+)</text>
        <dbReference type="Rhea" id="RHEA:41856"/>
        <dbReference type="Rhea" id="RHEA-COMP:9637"/>
        <dbReference type="Rhea" id="RHEA-COMP:9638"/>
        <dbReference type="ChEBI" id="CHEBI:15378"/>
        <dbReference type="ChEBI" id="CHEBI:57783"/>
        <dbReference type="ChEBI" id="CHEBI:58349"/>
        <dbReference type="ChEBI" id="CHEBI:78464"/>
        <dbReference type="ChEBI" id="CHEBI:78466"/>
    </reaction>
    <physiologicalReaction direction="left-to-right" evidence="33">
        <dbReference type="Rhea" id="RHEA:41857"/>
    </physiologicalReaction>
</comment>
<dbReference type="Pfam" id="PF16197">
    <property type="entry name" value="KAsynt_C_assoc"/>
    <property type="match status" value="1"/>
</dbReference>
<dbReference type="Gene3D" id="3.90.180.10">
    <property type="entry name" value="Medium-chain alcohol dehydrogenases, catalytic domain"/>
    <property type="match status" value="1"/>
</dbReference>
<dbReference type="InterPro" id="IPR049391">
    <property type="entry name" value="FAS_pseudo-KR"/>
</dbReference>
<dbReference type="InterPro" id="IPR020806">
    <property type="entry name" value="PKS_PP-bd"/>
</dbReference>
<dbReference type="Gene3D" id="3.40.366.10">
    <property type="entry name" value="Malonyl-Coenzyme A Acyl Carrier Protein, domain 2"/>
    <property type="match status" value="1"/>
</dbReference>
<evidence type="ECO:0000256" key="31">
    <source>
        <dbReference type="ARBA" id="ARBA00047394"/>
    </source>
</evidence>
<evidence type="ECO:0000256" key="41">
    <source>
        <dbReference type="ARBA" id="ARBA00048051"/>
    </source>
</evidence>
<dbReference type="PROSITE" id="PS52004">
    <property type="entry name" value="KS3_2"/>
    <property type="match status" value="1"/>
</dbReference>
<evidence type="ECO:0000256" key="18">
    <source>
        <dbReference type="ARBA" id="ARBA00023268"/>
    </source>
</evidence>
<dbReference type="InterPro" id="IPR029058">
    <property type="entry name" value="AB_hydrolase_fold"/>
</dbReference>
<dbReference type="GO" id="GO:0004314">
    <property type="term" value="F:[acyl-carrier-protein] S-malonyltransferase activity"/>
    <property type="evidence" value="ECO:0007669"/>
    <property type="project" value="UniProtKB-EC"/>
</dbReference>
<dbReference type="InterPro" id="IPR049900">
    <property type="entry name" value="PKS_mFAS_DH"/>
</dbReference>
<keyword evidence="12" id="KW-0597">Phosphoprotein</keyword>
<keyword evidence="16" id="KW-0007">Acetylation</keyword>
<feature type="active site" description="Proton acceptor; for dehydratase activity" evidence="60">
    <location>
        <position position="906"/>
    </location>
</feature>
<dbReference type="STRING" id="37546.A0A1B0FKE1"/>
<organism evidence="64 65">
    <name type="scientific">Glossina morsitans morsitans</name>
    <name type="common">Savannah tsetse fly</name>
    <dbReference type="NCBI Taxonomy" id="37546"/>
    <lineage>
        <taxon>Eukaryota</taxon>
        <taxon>Metazoa</taxon>
        <taxon>Ecdysozoa</taxon>
        <taxon>Arthropoda</taxon>
        <taxon>Hexapoda</taxon>
        <taxon>Insecta</taxon>
        <taxon>Pterygota</taxon>
        <taxon>Neoptera</taxon>
        <taxon>Endopterygota</taxon>
        <taxon>Diptera</taxon>
        <taxon>Brachycera</taxon>
        <taxon>Muscomorpha</taxon>
        <taxon>Hippoboscoidea</taxon>
        <taxon>Glossinidae</taxon>
        <taxon>Glossina</taxon>
    </lineage>
</organism>
<comment type="function">
    <text evidence="28">Fatty acid synthetase is a multifunctional enzyme that catalyzes the de novo biosynthesis of long-chain saturated fatty acids starting from acetyl-CoA and malonyl-CoA in the presence of NADPH. This multifunctional protein contains 7 catalytic activities and a site for the binding of the prosthetic group 4'-phosphopantetheine of the acyl carrier protein ([ACP]) domain.</text>
</comment>
<feature type="region of interest" description="N-terminal hotdog fold" evidence="60">
    <location>
        <begin position="876"/>
        <end position="995"/>
    </location>
</feature>
<keyword evidence="17" id="KW-0456">Lyase</keyword>
<comment type="catalytic activity">
    <reaction evidence="36">
        <text>dodecanoyl-[ACP] + malonyl-[ACP] + H(+) = 3-oxotetradecanoyl-[ACP] + holo-[ACP] + CO2</text>
        <dbReference type="Rhea" id="RHEA:41884"/>
        <dbReference type="Rhea" id="RHEA-COMP:9623"/>
        <dbReference type="Rhea" id="RHEA-COMP:9644"/>
        <dbReference type="Rhea" id="RHEA-COMP:9645"/>
        <dbReference type="Rhea" id="RHEA-COMP:9685"/>
        <dbReference type="ChEBI" id="CHEBI:15378"/>
        <dbReference type="ChEBI" id="CHEBI:16526"/>
        <dbReference type="ChEBI" id="CHEBI:64479"/>
        <dbReference type="ChEBI" id="CHEBI:65264"/>
        <dbReference type="ChEBI" id="CHEBI:78449"/>
        <dbReference type="ChEBI" id="CHEBI:78473"/>
    </reaction>
    <physiologicalReaction direction="left-to-right" evidence="36">
        <dbReference type="Rhea" id="RHEA:41885"/>
    </physiologicalReaction>
</comment>
<dbReference type="EC" id="2.3.1.39" evidence="9"/>
<dbReference type="InterPro" id="IPR014043">
    <property type="entry name" value="Acyl_transferase_dom"/>
</dbReference>
<comment type="catalytic activity">
    <reaction evidence="27">
        <text>(3R)-hydroxybutanoyl-[ACP] = (2E)-butenoyl-[ACP] + H2O</text>
        <dbReference type="Rhea" id="RHEA:41808"/>
        <dbReference type="Rhea" id="RHEA-COMP:9626"/>
        <dbReference type="Rhea" id="RHEA-COMP:9627"/>
        <dbReference type="ChEBI" id="CHEBI:15377"/>
        <dbReference type="ChEBI" id="CHEBI:78451"/>
        <dbReference type="ChEBI" id="CHEBI:78453"/>
    </reaction>
    <physiologicalReaction direction="left-to-right" evidence="27">
        <dbReference type="Rhea" id="RHEA:41809"/>
    </physiologicalReaction>
</comment>
<comment type="catalytic activity">
    <reaction evidence="32">
        <text>a (3R)-hydroxyacyl-[ACP] + NADP(+) = a 3-oxoacyl-[ACP] + NADPH + H(+)</text>
        <dbReference type="Rhea" id="RHEA:17397"/>
        <dbReference type="Rhea" id="RHEA-COMP:9916"/>
        <dbReference type="Rhea" id="RHEA-COMP:9945"/>
        <dbReference type="ChEBI" id="CHEBI:15378"/>
        <dbReference type="ChEBI" id="CHEBI:57783"/>
        <dbReference type="ChEBI" id="CHEBI:58349"/>
        <dbReference type="ChEBI" id="CHEBI:78776"/>
        <dbReference type="ChEBI" id="CHEBI:78827"/>
        <dbReference type="EC" id="1.1.1.100"/>
    </reaction>
    <physiologicalReaction direction="right-to-left" evidence="32">
        <dbReference type="Rhea" id="RHEA:17399"/>
    </physiologicalReaction>
</comment>
<dbReference type="PROSITE" id="PS00012">
    <property type="entry name" value="PHOSPHOPANTETHEINE"/>
    <property type="match status" value="1"/>
</dbReference>
<dbReference type="InterPro" id="IPR001227">
    <property type="entry name" value="Ac_transferase_dom_sf"/>
</dbReference>
<comment type="catalytic activity">
    <reaction evidence="59">
        <text>octanoyl-[ACP] + malonyl-[ACP] + H(+) = 3-oxodecanoyl-[ACP] + holo-[ACP] + CO2</text>
        <dbReference type="Rhea" id="RHEA:41852"/>
        <dbReference type="Rhea" id="RHEA-COMP:9623"/>
        <dbReference type="Rhea" id="RHEA-COMP:9636"/>
        <dbReference type="Rhea" id="RHEA-COMP:9637"/>
        <dbReference type="Rhea" id="RHEA-COMP:9685"/>
        <dbReference type="ChEBI" id="CHEBI:15378"/>
        <dbReference type="ChEBI" id="CHEBI:16526"/>
        <dbReference type="ChEBI" id="CHEBI:64479"/>
        <dbReference type="ChEBI" id="CHEBI:78449"/>
        <dbReference type="ChEBI" id="CHEBI:78463"/>
        <dbReference type="ChEBI" id="CHEBI:78464"/>
    </reaction>
    <physiologicalReaction direction="left-to-right" evidence="59">
        <dbReference type="Rhea" id="RHEA:41853"/>
    </physiologicalReaction>
</comment>
<accession>A0A1B0FKE1</accession>
<dbReference type="Gene3D" id="3.10.129.110">
    <property type="entry name" value="Polyketide synthase dehydratase"/>
    <property type="match status" value="1"/>
</dbReference>
<evidence type="ECO:0000256" key="11">
    <source>
        <dbReference type="ARBA" id="ARBA00022450"/>
    </source>
</evidence>
<dbReference type="UniPathway" id="UPA00094"/>
<dbReference type="InterPro" id="IPR032821">
    <property type="entry name" value="PKS_assoc"/>
</dbReference>
<evidence type="ECO:0000256" key="44">
    <source>
        <dbReference type="ARBA" id="ARBA00048420"/>
    </source>
</evidence>
<dbReference type="InterPro" id="IPR036736">
    <property type="entry name" value="ACP-like_sf"/>
</dbReference>
<comment type="catalytic activity">
    <reaction evidence="46">
        <text>3-oxohexanoyl-[ACP] + NADPH + H(+) = (3R)-hydroxyhexanoyl-[ACP] + NADP(+)</text>
        <dbReference type="Rhea" id="RHEA:41824"/>
        <dbReference type="Rhea" id="RHEA-COMP:9629"/>
        <dbReference type="Rhea" id="RHEA-COMP:9630"/>
        <dbReference type="ChEBI" id="CHEBI:15378"/>
        <dbReference type="ChEBI" id="CHEBI:57783"/>
        <dbReference type="ChEBI" id="CHEBI:58349"/>
        <dbReference type="ChEBI" id="CHEBI:78456"/>
        <dbReference type="ChEBI" id="CHEBI:78457"/>
    </reaction>
    <physiologicalReaction direction="left-to-right" evidence="46">
        <dbReference type="Rhea" id="RHEA:41825"/>
    </physiologicalReaction>
</comment>
<evidence type="ECO:0000256" key="13">
    <source>
        <dbReference type="ARBA" id="ARBA00022679"/>
    </source>
</evidence>
<comment type="catalytic activity">
    <reaction evidence="43">
        <text>tetradecanoyl-[ACP] + H2O = tetradecanoate + holo-[ACP] + H(+)</text>
        <dbReference type="Rhea" id="RHEA:30123"/>
        <dbReference type="Rhea" id="RHEA-COMP:9648"/>
        <dbReference type="Rhea" id="RHEA-COMP:9685"/>
        <dbReference type="ChEBI" id="CHEBI:15377"/>
        <dbReference type="ChEBI" id="CHEBI:15378"/>
        <dbReference type="ChEBI" id="CHEBI:30807"/>
        <dbReference type="ChEBI" id="CHEBI:64479"/>
        <dbReference type="ChEBI" id="CHEBI:78477"/>
        <dbReference type="EC" id="3.1.2.14"/>
    </reaction>
    <physiologicalReaction direction="left-to-right" evidence="43">
        <dbReference type="Rhea" id="RHEA:30124"/>
    </physiologicalReaction>
</comment>
<dbReference type="EnsemblMetazoa" id="GMOY004308-RA">
    <property type="protein sequence ID" value="GMOY004308-PA"/>
    <property type="gene ID" value="GMOY004308"/>
</dbReference>
<evidence type="ECO:0000256" key="42">
    <source>
        <dbReference type="ARBA" id="ARBA00048281"/>
    </source>
</evidence>
<evidence type="ECO:0000256" key="27">
    <source>
        <dbReference type="ARBA" id="ARBA00023402"/>
    </source>
</evidence>
<evidence type="ECO:0000256" key="46">
    <source>
        <dbReference type="ARBA" id="ARBA00048571"/>
    </source>
</evidence>
<dbReference type="SMART" id="SM00823">
    <property type="entry name" value="PKS_PP"/>
    <property type="match status" value="1"/>
</dbReference>
<dbReference type="PANTHER" id="PTHR43775">
    <property type="entry name" value="FATTY ACID SYNTHASE"/>
    <property type="match status" value="1"/>
</dbReference>
<dbReference type="GO" id="GO:0019171">
    <property type="term" value="F:(3R)-hydroxyacyl-[acyl-carrier-protein] dehydratase activity"/>
    <property type="evidence" value="ECO:0007669"/>
    <property type="project" value="UniProtKB-EC"/>
</dbReference>
<dbReference type="InterPro" id="IPR018201">
    <property type="entry name" value="Ketoacyl_synth_AS"/>
</dbReference>
<evidence type="ECO:0000256" key="25">
    <source>
        <dbReference type="ARBA" id="ARBA00023399"/>
    </source>
</evidence>
<proteinExistence type="predicted"/>
<evidence type="ECO:0000256" key="10">
    <source>
        <dbReference type="ARBA" id="ARBA00018769"/>
    </source>
</evidence>
<evidence type="ECO:0000256" key="14">
    <source>
        <dbReference type="ARBA" id="ARBA00022799"/>
    </source>
</evidence>
<evidence type="ECO:0000256" key="26">
    <source>
        <dbReference type="ARBA" id="ARBA00023401"/>
    </source>
</evidence>
<dbReference type="SUPFAM" id="SSF52151">
    <property type="entry name" value="FabD/lysophospholipase-like"/>
    <property type="match status" value="1"/>
</dbReference>
<feature type="active site" description="Proton donor; for dehydratase activity" evidence="60">
    <location>
        <position position="1056"/>
    </location>
</feature>
<dbReference type="GO" id="GO:0016297">
    <property type="term" value="F:fatty acyl-[ACP] hydrolase activity"/>
    <property type="evidence" value="ECO:0007669"/>
    <property type="project" value="UniProtKB-EC"/>
</dbReference>
<evidence type="ECO:0000256" key="43">
    <source>
        <dbReference type="ARBA" id="ARBA00048289"/>
    </source>
</evidence>
<dbReference type="CDD" id="cd08954">
    <property type="entry name" value="KR_1_FAS_SDR_x"/>
    <property type="match status" value="1"/>
</dbReference>
<comment type="catalytic activity">
    <reaction evidence="49">
        <text>hexadecanoyl-[ACP] + H2O = hexadecanoate + holo-[ACP] + H(+)</text>
        <dbReference type="Rhea" id="RHEA:41932"/>
        <dbReference type="Rhea" id="RHEA-COMP:9652"/>
        <dbReference type="Rhea" id="RHEA-COMP:9685"/>
        <dbReference type="ChEBI" id="CHEBI:7896"/>
        <dbReference type="ChEBI" id="CHEBI:15377"/>
        <dbReference type="ChEBI" id="CHEBI:15378"/>
        <dbReference type="ChEBI" id="CHEBI:64479"/>
        <dbReference type="ChEBI" id="CHEBI:78483"/>
        <dbReference type="EC" id="3.1.2.14"/>
    </reaction>
    <physiologicalReaction direction="left-to-right" evidence="49">
        <dbReference type="Rhea" id="RHEA:41933"/>
    </physiologicalReaction>
</comment>
<evidence type="ECO:0000256" key="17">
    <source>
        <dbReference type="ARBA" id="ARBA00023239"/>
    </source>
</evidence>
<evidence type="ECO:0000256" key="21">
    <source>
        <dbReference type="ARBA" id="ARBA00023373"/>
    </source>
</evidence>
<dbReference type="Proteomes" id="UP000092444">
    <property type="component" value="Unassembled WGS sequence"/>
</dbReference>
<dbReference type="GO" id="GO:0004312">
    <property type="term" value="F:fatty acid synthase activity"/>
    <property type="evidence" value="ECO:0007669"/>
    <property type="project" value="UniProtKB-EC"/>
</dbReference>
<evidence type="ECO:0000256" key="35">
    <source>
        <dbReference type="ARBA" id="ARBA00047500"/>
    </source>
</evidence>
<dbReference type="EC" id="1.3.1.39" evidence="2"/>
<comment type="catalytic activity">
    <reaction evidence="44">
        <text>(2E)-octenoyl-[ACP] + NADPH + H(+) = octanoyl-[ACP] + NADP(+)</text>
        <dbReference type="Rhea" id="RHEA:41848"/>
        <dbReference type="Rhea" id="RHEA-COMP:9635"/>
        <dbReference type="Rhea" id="RHEA-COMP:9636"/>
        <dbReference type="ChEBI" id="CHEBI:15378"/>
        <dbReference type="ChEBI" id="CHEBI:57783"/>
        <dbReference type="ChEBI" id="CHEBI:58349"/>
        <dbReference type="ChEBI" id="CHEBI:78462"/>
        <dbReference type="ChEBI" id="CHEBI:78463"/>
    </reaction>
    <physiologicalReaction direction="left-to-right" evidence="44">
        <dbReference type="Rhea" id="RHEA:41849"/>
    </physiologicalReaction>
</comment>
<comment type="catalytic activity">
    <reaction evidence="39">
        <text>3-oxobutanoyl-[ACP] + NADPH + H(+) = (3R)-hydroxybutanoyl-[ACP] + NADP(+)</text>
        <dbReference type="Rhea" id="RHEA:41804"/>
        <dbReference type="Rhea" id="RHEA-COMP:9625"/>
        <dbReference type="Rhea" id="RHEA-COMP:9626"/>
        <dbReference type="ChEBI" id="CHEBI:15378"/>
        <dbReference type="ChEBI" id="CHEBI:57783"/>
        <dbReference type="ChEBI" id="CHEBI:58349"/>
        <dbReference type="ChEBI" id="CHEBI:78450"/>
        <dbReference type="ChEBI" id="CHEBI:78451"/>
    </reaction>
    <physiologicalReaction direction="left-to-right" evidence="39">
        <dbReference type="Rhea" id="RHEA:41805"/>
    </physiologicalReaction>
</comment>
<dbReference type="Pfam" id="PF13602">
    <property type="entry name" value="ADH_zinc_N_2"/>
    <property type="match status" value="1"/>
</dbReference>
<evidence type="ECO:0000256" key="28">
    <source>
        <dbReference type="ARBA" id="ARBA00023442"/>
    </source>
</evidence>
<evidence type="ECO:0000256" key="45">
    <source>
        <dbReference type="ARBA" id="ARBA00048506"/>
    </source>
</evidence>
<evidence type="ECO:0000256" key="12">
    <source>
        <dbReference type="ARBA" id="ARBA00022553"/>
    </source>
</evidence>
<dbReference type="SMART" id="SM00825">
    <property type="entry name" value="PKS_KS"/>
    <property type="match status" value="1"/>
</dbReference>
<dbReference type="EC" id="2.3.1.38" evidence="8"/>
<dbReference type="SUPFAM" id="SSF47336">
    <property type="entry name" value="ACP-like"/>
    <property type="match status" value="1"/>
</dbReference>
<evidence type="ECO:0000256" key="32">
    <source>
        <dbReference type="ARBA" id="ARBA00047400"/>
    </source>
</evidence>
<dbReference type="InterPro" id="IPR020843">
    <property type="entry name" value="ER"/>
</dbReference>
<comment type="catalytic activity">
    <reaction evidence="57">
        <text>butanoyl-[ACP] + malonyl-[ACP] + H(+) = 3-oxohexanoyl-[ACP] + holo-[ACP] + CO2</text>
        <dbReference type="Rhea" id="RHEA:41820"/>
        <dbReference type="Rhea" id="RHEA-COMP:9623"/>
        <dbReference type="Rhea" id="RHEA-COMP:9628"/>
        <dbReference type="Rhea" id="RHEA-COMP:9629"/>
        <dbReference type="Rhea" id="RHEA-COMP:9685"/>
        <dbReference type="ChEBI" id="CHEBI:15378"/>
        <dbReference type="ChEBI" id="CHEBI:16526"/>
        <dbReference type="ChEBI" id="CHEBI:64479"/>
        <dbReference type="ChEBI" id="CHEBI:78449"/>
        <dbReference type="ChEBI" id="CHEBI:78454"/>
        <dbReference type="ChEBI" id="CHEBI:78456"/>
    </reaction>
    <physiologicalReaction direction="left-to-right" evidence="57">
        <dbReference type="Rhea" id="RHEA:41821"/>
    </physiologicalReaction>
</comment>
<dbReference type="VEuPathDB" id="VectorBase:GMOY004308"/>
<reference evidence="64" key="1">
    <citation type="submission" date="2020-05" db="UniProtKB">
        <authorList>
            <consortium name="EnsemblMetazoa"/>
        </authorList>
    </citation>
    <scope>IDENTIFICATION</scope>
    <source>
        <strain evidence="64">Yale</strain>
    </source>
</reference>
<dbReference type="Pfam" id="PF00698">
    <property type="entry name" value="Acyl_transf_1"/>
    <property type="match status" value="1"/>
</dbReference>
<dbReference type="InterPro" id="IPR057326">
    <property type="entry name" value="KR_dom"/>
</dbReference>
<dbReference type="PROSITE" id="PS00606">
    <property type="entry name" value="KS3_1"/>
    <property type="match status" value="1"/>
</dbReference>
<evidence type="ECO:0000256" key="22">
    <source>
        <dbReference type="ARBA" id="ARBA00023388"/>
    </source>
</evidence>
<comment type="catalytic activity">
    <reaction evidence="37">
        <text>(2E)-hexadecenoyl-[ACP] + NADPH + H(+) = hexadecanoyl-[ACP] + NADP(+)</text>
        <dbReference type="Rhea" id="RHEA:41912"/>
        <dbReference type="Rhea" id="RHEA-COMP:9651"/>
        <dbReference type="Rhea" id="RHEA-COMP:9652"/>
        <dbReference type="ChEBI" id="CHEBI:15378"/>
        <dbReference type="ChEBI" id="CHEBI:57783"/>
        <dbReference type="ChEBI" id="CHEBI:58349"/>
        <dbReference type="ChEBI" id="CHEBI:78481"/>
        <dbReference type="ChEBI" id="CHEBI:78483"/>
    </reaction>
    <physiologicalReaction direction="left-to-right" evidence="37">
        <dbReference type="Rhea" id="RHEA:41913"/>
    </physiologicalReaction>
</comment>
<dbReference type="InterPro" id="IPR006162">
    <property type="entry name" value="Ppantetheine_attach_site"/>
</dbReference>
<comment type="catalytic activity">
    <reaction evidence="48">
        <text>holo-[ACP] + acetyl-CoA = acetyl-[ACP] + CoA</text>
        <dbReference type="Rhea" id="RHEA:41788"/>
        <dbReference type="Rhea" id="RHEA-COMP:9621"/>
        <dbReference type="Rhea" id="RHEA-COMP:9685"/>
        <dbReference type="ChEBI" id="CHEBI:57287"/>
        <dbReference type="ChEBI" id="CHEBI:57288"/>
        <dbReference type="ChEBI" id="CHEBI:64479"/>
        <dbReference type="ChEBI" id="CHEBI:78446"/>
        <dbReference type="EC" id="2.3.1.38"/>
    </reaction>
    <physiologicalReaction direction="left-to-right" evidence="48">
        <dbReference type="Rhea" id="RHEA:41789"/>
    </physiologicalReaction>
</comment>
<dbReference type="InterPro" id="IPR050091">
    <property type="entry name" value="PKS_NRPS_Biosynth_Enz"/>
</dbReference>
<dbReference type="InterPro" id="IPR020841">
    <property type="entry name" value="PKS_Beta-ketoAc_synthase_dom"/>
</dbReference>
<dbReference type="GO" id="GO:0031177">
    <property type="term" value="F:phosphopantetheine binding"/>
    <property type="evidence" value="ECO:0007669"/>
    <property type="project" value="InterPro"/>
</dbReference>
<evidence type="ECO:0000313" key="64">
    <source>
        <dbReference type="EnsemblMetazoa" id="GMOY004308-PA"/>
    </source>
</evidence>
<dbReference type="GO" id="GO:0004315">
    <property type="term" value="F:3-oxoacyl-[acyl-carrier-protein] synthase activity"/>
    <property type="evidence" value="ECO:0007669"/>
    <property type="project" value="UniProtKB-EC"/>
</dbReference>
<comment type="catalytic activity">
    <reaction evidence="26">
        <text>(3R)-hydroxyhexadecanoyl-[ACP] = (2E)-hexadecenoyl-[ACP] + H2O</text>
        <dbReference type="Rhea" id="RHEA:41908"/>
        <dbReference type="Rhea" id="RHEA-COMP:9650"/>
        <dbReference type="Rhea" id="RHEA-COMP:9651"/>
        <dbReference type="ChEBI" id="CHEBI:15377"/>
        <dbReference type="ChEBI" id="CHEBI:78480"/>
        <dbReference type="ChEBI" id="CHEBI:78481"/>
    </reaction>
    <physiologicalReaction direction="left-to-right" evidence="26">
        <dbReference type="Rhea" id="RHEA:41909"/>
    </physiologicalReaction>
</comment>
<dbReference type="SUPFAM" id="SSF51735">
    <property type="entry name" value="NAD(P)-binding Rossmann-fold domains"/>
    <property type="match status" value="2"/>
</dbReference>
<evidence type="ECO:0000256" key="58">
    <source>
        <dbReference type="ARBA" id="ARBA00049521"/>
    </source>
</evidence>
<dbReference type="Pfam" id="PF08659">
    <property type="entry name" value="KR"/>
    <property type="match status" value="1"/>
</dbReference>
<feature type="region of interest" description="C-terminal hotdog fold" evidence="60">
    <location>
        <begin position="1007"/>
        <end position="1155"/>
    </location>
</feature>
<evidence type="ECO:0000256" key="34">
    <source>
        <dbReference type="ARBA" id="ARBA00047451"/>
    </source>
</evidence>
<comment type="catalytic activity">
    <reaction evidence="34">
        <text>tetradecanoyl-[ACP] + malonyl-[ACP] + H(+) = 3-oxohexadecanoyl-[ACP] + holo-[ACP] + CO2</text>
        <dbReference type="Rhea" id="RHEA:41900"/>
        <dbReference type="Rhea" id="RHEA-COMP:9623"/>
        <dbReference type="Rhea" id="RHEA-COMP:9648"/>
        <dbReference type="Rhea" id="RHEA-COMP:9649"/>
        <dbReference type="Rhea" id="RHEA-COMP:9685"/>
        <dbReference type="ChEBI" id="CHEBI:15378"/>
        <dbReference type="ChEBI" id="CHEBI:16526"/>
        <dbReference type="ChEBI" id="CHEBI:64479"/>
        <dbReference type="ChEBI" id="CHEBI:78449"/>
        <dbReference type="ChEBI" id="CHEBI:78477"/>
        <dbReference type="ChEBI" id="CHEBI:78478"/>
    </reaction>
    <physiologicalReaction direction="left-to-right" evidence="34">
        <dbReference type="Rhea" id="RHEA:41901"/>
    </physiologicalReaction>
</comment>
<comment type="pathway">
    <text evidence="1">Lipid metabolism.</text>
</comment>
<dbReference type="Pfam" id="PF00975">
    <property type="entry name" value="Thioesterase"/>
    <property type="match status" value="1"/>
</dbReference>
<dbReference type="Gene3D" id="1.10.1200.10">
    <property type="entry name" value="ACP-like"/>
    <property type="match status" value="1"/>
</dbReference>
<dbReference type="SMART" id="SM00827">
    <property type="entry name" value="PKS_AT"/>
    <property type="match status" value="1"/>
</dbReference>
<dbReference type="EC" id="1.1.1.100" evidence="5"/>
<comment type="catalytic activity">
    <reaction evidence="41">
        <text>hexadecanoyl-[ACP] + malonyl-[ACP] + H(+) = 3-oxooctadecanoyl-[ACP] + holo-[ACP] + CO2</text>
        <dbReference type="Rhea" id="RHEA:41916"/>
        <dbReference type="Rhea" id="RHEA-COMP:9623"/>
        <dbReference type="Rhea" id="RHEA-COMP:9652"/>
        <dbReference type="Rhea" id="RHEA-COMP:9653"/>
        <dbReference type="Rhea" id="RHEA-COMP:9685"/>
        <dbReference type="ChEBI" id="CHEBI:15378"/>
        <dbReference type="ChEBI" id="CHEBI:16526"/>
        <dbReference type="ChEBI" id="CHEBI:64479"/>
        <dbReference type="ChEBI" id="CHEBI:78449"/>
        <dbReference type="ChEBI" id="CHEBI:78483"/>
        <dbReference type="ChEBI" id="CHEBI:78487"/>
    </reaction>
    <physiologicalReaction direction="left-to-right" evidence="41">
        <dbReference type="Rhea" id="RHEA:41917"/>
    </physiologicalReaction>
</comment>
<comment type="catalytic activity">
    <reaction evidence="25">
        <text>(3R)-hydroxyoctadecanoyl-[ACP] = (2E)-octadecenoyl-[ACP] + H2O</text>
        <dbReference type="Rhea" id="RHEA:41924"/>
        <dbReference type="Rhea" id="RHEA-COMP:9654"/>
        <dbReference type="Rhea" id="RHEA-COMP:9655"/>
        <dbReference type="ChEBI" id="CHEBI:15377"/>
        <dbReference type="ChEBI" id="CHEBI:78488"/>
        <dbReference type="ChEBI" id="CHEBI:78489"/>
    </reaction>
    <physiologicalReaction direction="left-to-right" evidence="25">
        <dbReference type="Rhea" id="RHEA:41925"/>
    </physiologicalReaction>
</comment>
<dbReference type="Pfam" id="PF00550">
    <property type="entry name" value="PP-binding"/>
    <property type="match status" value="1"/>
</dbReference>
<dbReference type="InterPro" id="IPR001031">
    <property type="entry name" value="Thioesterase"/>
</dbReference>
<evidence type="ECO:0000256" key="36">
    <source>
        <dbReference type="ARBA" id="ARBA00047578"/>
    </source>
</evidence>
<evidence type="ECO:0000256" key="38">
    <source>
        <dbReference type="ARBA" id="ARBA00047897"/>
    </source>
</evidence>
<evidence type="ECO:0000256" key="15">
    <source>
        <dbReference type="ARBA" id="ARBA00022898"/>
    </source>
</evidence>
<dbReference type="Pfam" id="PF00109">
    <property type="entry name" value="ketoacyl-synt"/>
    <property type="match status" value="1"/>
</dbReference>
<evidence type="ECO:0000256" key="48">
    <source>
        <dbReference type="ARBA" id="ARBA00048691"/>
    </source>
</evidence>
<dbReference type="Gene3D" id="3.40.50.1820">
    <property type="entry name" value="alpha/beta hydrolase"/>
    <property type="match status" value="1"/>
</dbReference>
<comment type="catalytic activity">
    <reaction evidence="45">
        <text>a fatty acyl-[ACP] + malonyl-[ACP] + H(+) = a 3-oxoacyl-[ACP] + holo-[ACP] + CO2</text>
        <dbReference type="Rhea" id="RHEA:22836"/>
        <dbReference type="Rhea" id="RHEA-COMP:9623"/>
        <dbReference type="Rhea" id="RHEA-COMP:9685"/>
        <dbReference type="Rhea" id="RHEA-COMP:9916"/>
        <dbReference type="Rhea" id="RHEA-COMP:14125"/>
        <dbReference type="ChEBI" id="CHEBI:15378"/>
        <dbReference type="ChEBI" id="CHEBI:16526"/>
        <dbReference type="ChEBI" id="CHEBI:64479"/>
        <dbReference type="ChEBI" id="CHEBI:78449"/>
        <dbReference type="ChEBI" id="CHEBI:78776"/>
        <dbReference type="ChEBI" id="CHEBI:138651"/>
        <dbReference type="EC" id="2.3.1.41"/>
    </reaction>
    <physiologicalReaction direction="left-to-right" evidence="45">
        <dbReference type="Rhea" id="RHEA:22837"/>
    </physiologicalReaction>
</comment>
<dbReference type="InterPro" id="IPR036291">
    <property type="entry name" value="NAD(P)-bd_dom_sf"/>
</dbReference>
<evidence type="ECO:0000256" key="51">
    <source>
        <dbReference type="ARBA" id="ARBA00049019"/>
    </source>
</evidence>
<evidence type="ECO:0000256" key="54">
    <source>
        <dbReference type="ARBA" id="ARBA00049263"/>
    </source>
</evidence>
<keyword evidence="15" id="KW-0663">Pyridoxal phosphate</keyword>
<comment type="catalytic activity">
    <reaction evidence="51">
        <text>(2E)-octadecenoyl-[ACP] + NADPH + H(+) = octadecanoyl-[ACP] + NADP(+)</text>
        <dbReference type="Rhea" id="RHEA:41928"/>
        <dbReference type="Rhea" id="RHEA-COMP:9655"/>
        <dbReference type="Rhea" id="RHEA-COMP:9656"/>
        <dbReference type="ChEBI" id="CHEBI:15378"/>
        <dbReference type="ChEBI" id="CHEBI:57783"/>
        <dbReference type="ChEBI" id="CHEBI:58349"/>
        <dbReference type="ChEBI" id="CHEBI:78489"/>
        <dbReference type="ChEBI" id="CHEBI:78495"/>
    </reaction>
    <physiologicalReaction direction="left-to-right" evidence="51">
        <dbReference type="Rhea" id="RHEA:41929"/>
    </physiologicalReaction>
</comment>
<dbReference type="InterPro" id="IPR016039">
    <property type="entry name" value="Thiolase-like"/>
</dbReference>
<comment type="catalytic activity">
    <reaction evidence="31">
        <text>hexanoyl-[ACP] + malonyl-[ACP] + H(+) = 3-oxooctanoyl-[ACP] + holo-[ACP] + CO2</text>
        <dbReference type="Rhea" id="RHEA:41836"/>
        <dbReference type="Rhea" id="RHEA-COMP:9623"/>
        <dbReference type="Rhea" id="RHEA-COMP:9632"/>
        <dbReference type="Rhea" id="RHEA-COMP:9633"/>
        <dbReference type="Rhea" id="RHEA-COMP:9685"/>
        <dbReference type="ChEBI" id="CHEBI:15378"/>
        <dbReference type="ChEBI" id="CHEBI:16526"/>
        <dbReference type="ChEBI" id="CHEBI:64479"/>
        <dbReference type="ChEBI" id="CHEBI:78449"/>
        <dbReference type="ChEBI" id="CHEBI:78459"/>
        <dbReference type="ChEBI" id="CHEBI:78460"/>
    </reaction>
    <physiologicalReaction direction="left-to-right" evidence="31">
        <dbReference type="Rhea" id="RHEA:41837"/>
    </physiologicalReaction>
</comment>
<comment type="catalytic activity">
    <reaction evidence="20">
        <text>(3R)-hydroxydodecanoyl-[ACP] = (2E)-dodecenoyl-[ACP] + H2O</text>
        <dbReference type="Rhea" id="RHEA:41876"/>
        <dbReference type="Rhea" id="RHEA-COMP:9642"/>
        <dbReference type="Rhea" id="RHEA-COMP:9643"/>
        <dbReference type="ChEBI" id="CHEBI:15377"/>
        <dbReference type="ChEBI" id="CHEBI:78470"/>
        <dbReference type="ChEBI" id="CHEBI:78472"/>
    </reaction>
    <physiologicalReaction direction="left-to-right" evidence="20">
        <dbReference type="Rhea" id="RHEA:41877"/>
    </physiologicalReaction>
</comment>
<evidence type="ECO:0000256" key="23">
    <source>
        <dbReference type="ARBA" id="ARBA00023394"/>
    </source>
</evidence>
<evidence type="ECO:0000256" key="52">
    <source>
        <dbReference type="ARBA" id="ARBA00049109"/>
    </source>
</evidence>
<dbReference type="Pfam" id="PF21149">
    <property type="entry name" value="FAS_pseudo-KR"/>
    <property type="match status" value="1"/>
</dbReference>
<comment type="catalytic activity">
    <reaction evidence="24">
        <text>(3R)-hydroxytetradecanoyl-[ACP] = (2E)-tetradecenoyl-[ACP] + H2O</text>
        <dbReference type="Rhea" id="RHEA:41892"/>
        <dbReference type="Rhea" id="RHEA-COMP:9646"/>
        <dbReference type="Rhea" id="RHEA-COMP:9647"/>
        <dbReference type="ChEBI" id="CHEBI:15377"/>
        <dbReference type="ChEBI" id="CHEBI:78474"/>
        <dbReference type="ChEBI" id="CHEBI:78475"/>
    </reaction>
    <physiologicalReaction direction="left-to-right" evidence="24">
        <dbReference type="Rhea" id="RHEA:41893"/>
    </physiologicalReaction>
</comment>
<dbReference type="InterPro" id="IPR014030">
    <property type="entry name" value="Ketoacyl_synth_N"/>
</dbReference>
<dbReference type="Pfam" id="PF21089">
    <property type="entry name" value="PKS_DH_N"/>
    <property type="match status" value="1"/>
</dbReference>
<evidence type="ECO:0000256" key="47">
    <source>
        <dbReference type="ARBA" id="ARBA00048650"/>
    </source>
</evidence>
<evidence type="ECO:0000256" key="60">
    <source>
        <dbReference type="PROSITE-ProRule" id="PRU01363"/>
    </source>
</evidence>
<comment type="catalytic activity">
    <reaction evidence="40">
        <text>acetyl-[ACP] + malonyl-[ACP] + H(+) = 3-oxobutanoyl-[ACP] + holo-[ACP] + CO2</text>
        <dbReference type="Rhea" id="RHEA:41800"/>
        <dbReference type="Rhea" id="RHEA-COMP:9621"/>
        <dbReference type="Rhea" id="RHEA-COMP:9623"/>
        <dbReference type="Rhea" id="RHEA-COMP:9625"/>
        <dbReference type="Rhea" id="RHEA-COMP:9685"/>
        <dbReference type="ChEBI" id="CHEBI:15378"/>
        <dbReference type="ChEBI" id="CHEBI:16526"/>
        <dbReference type="ChEBI" id="CHEBI:64479"/>
        <dbReference type="ChEBI" id="CHEBI:78446"/>
        <dbReference type="ChEBI" id="CHEBI:78449"/>
        <dbReference type="ChEBI" id="CHEBI:78450"/>
    </reaction>
    <physiologicalReaction direction="left-to-right" evidence="40">
        <dbReference type="Rhea" id="RHEA:41801"/>
    </physiologicalReaction>
</comment>
<feature type="domain" description="Carrier" evidence="61">
    <location>
        <begin position="2022"/>
        <end position="2105"/>
    </location>
</feature>
<dbReference type="GO" id="GO:0141148">
    <property type="term" value="F:enoyl-[acyl-carrier-protein] reductase (NADPH) activity"/>
    <property type="evidence" value="ECO:0007669"/>
    <property type="project" value="UniProtKB-EC"/>
</dbReference>
<evidence type="ECO:0000256" key="53">
    <source>
        <dbReference type="ARBA" id="ARBA00049171"/>
    </source>
</evidence>
<dbReference type="GO" id="GO:0004316">
    <property type="term" value="F:3-oxoacyl-[acyl-carrier-protein] reductase (NADPH) activity"/>
    <property type="evidence" value="ECO:0007669"/>
    <property type="project" value="UniProtKB-EC"/>
</dbReference>
<keyword evidence="14" id="KW-0702">S-nitrosylation</keyword>